<accession>A0A645J8J1</accession>
<name>A0A645J8J1_9ZZZZ</name>
<evidence type="ECO:0000313" key="2">
    <source>
        <dbReference type="EMBL" id="MPN59998.1"/>
    </source>
</evidence>
<protein>
    <submittedName>
        <fullName evidence="2">Uncharacterized protein</fullName>
    </submittedName>
</protein>
<keyword evidence="1" id="KW-0472">Membrane</keyword>
<gene>
    <name evidence="2" type="ORF">SDC9_207721</name>
</gene>
<comment type="caution">
    <text evidence="2">The sequence shown here is derived from an EMBL/GenBank/DDBJ whole genome shotgun (WGS) entry which is preliminary data.</text>
</comment>
<reference evidence="2" key="1">
    <citation type="submission" date="2019-08" db="EMBL/GenBank/DDBJ databases">
        <authorList>
            <person name="Kucharzyk K."/>
            <person name="Murdoch R.W."/>
            <person name="Higgins S."/>
            <person name="Loffler F."/>
        </authorList>
    </citation>
    <scope>NUCLEOTIDE SEQUENCE</scope>
</reference>
<dbReference type="GO" id="GO:0016740">
    <property type="term" value="F:transferase activity"/>
    <property type="evidence" value="ECO:0007669"/>
    <property type="project" value="InterPro"/>
</dbReference>
<organism evidence="2">
    <name type="scientific">bioreactor metagenome</name>
    <dbReference type="NCBI Taxonomy" id="1076179"/>
    <lineage>
        <taxon>unclassified sequences</taxon>
        <taxon>metagenomes</taxon>
        <taxon>ecological metagenomes</taxon>
    </lineage>
</organism>
<proteinExistence type="predicted"/>
<dbReference type="Pfam" id="PF03808">
    <property type="entry name" value="Glyco_tran_WecG"/>
    <property type="match status" value="1"/>
</dbReference>
<dbReference type="EMBL" id="VSSQ01134666">
    <property type="protein sequence ID" value="MPN59998.1"/>
    <property type="molecule type" value="Genomic_DNA"/>
</dbReference>
<evidence type="ECO:0000256" key="1">
    <source>
        <dbReference type="SAM" id="Phobius"/>
    </source>
</evidence>
<keyword evidence="1" id="KW-0812">Transmembrane</keyword>
<dbReference type="AlphaFoldDB" id="A0A645J8J1"/>
<keyword evidence="1" id="KW-1133">Transmembrane helix</keyword>
<sequence>MQRTGLEWIYRIIQEPGRLWKRYGLGLLKFGWLGGWEILLAWLCFWLPNRREPSFRYDGAEHAVTVDFTGVRRLGNPERLVVLEALLEAAKNGGCPLRLRNAGPLLRLQLWAHRLRA</sequence>
<dbReference type="InterPro" id="IPR004629">
    <property type="entry name" value="WecG_TagA_CpsF"/>
</dbReference>
<feature type="transmembrane region" description="Helical" evidence="1">
    <location>
        <begin position="30"/>
        <end position="47"/>
    </location>
</feature>